<dbReference type="InterPro" id="IPR036812">
    <property type="entry name" value="NAD(P)_OxRdtase_dom_sf"/>
</dbReference>
<dbReference type="AlphaFoldDB" id="A0A1H2LJB6"/>
<proteinExistence type="predicted"/>
<dbReference type="InterPro" id="IPR023210">
    <property type="entry name" value="NADP_OxRdtase_dom"/>
</dbReference>
<feature type="domain" description="NADP-dependent oxidoreductase" evidence="1">
    <location>
        <begin position="16"/>
        <end position="305"/>
    </location>
</feature>
<dbReference type="SUPFAM" id="SSF51430">
    <property type="entry name" value="NAD(P)-linked oxidoreductase"/>
    <property type="match status" value="1"/>
</dbReference>
<evidence type="ECO:0000313" key="3">
    <source>
        <dbReference type="Proteomes" id="UP000214355"/>
    </source>
</evidence>
<dbReference type="STRING" id="131112.SAMN04489737_1331"/>
<dbReference type="Pfam" id="PF00248">
    <property type="entry name" value="Aldo_ket_red"/>
    <property type="match status" value="1"/>
</dbReference>
<protein>
    <submittedName>
        <fullName evidence="2">Predicted oxidoreductase</fullName>
    </submittedName>
</protein>
<dbReference type="Gene3D" id="3.20.20.100">
    <property type="entry name" value="NADP-dependent oxidoreductase domain"/>
    <property type="match status" value="1"/>
</dbReference>
<dbReference type="RefSeq" id="WP_157672949.1">
    <property type="nucleotide sequence ID" value="NZ_JABAPI010000005.1"/>
</dbReference>
<accession>A0A1H2LJB6</accession>
<dbReference type="InterPro" id="IPR050523">
    <property type="entry name" value="AKR_Detox_Biosynth"/>
</dbReference>
<dbReference type="GeneID" id="65345063"/>
<sequence length="313" mass="33320">MKKNKVGLSGLHVGHIGLGTLTWGRDTEYDDAARMSQALLDAGGNLIDISPLYGEGLAVSVLGQILQGSIDRDDVVISVHLGLAIEDGRVNHDPSRSGLLRSLDHVLSELGTDHVDIVSLAAPAPDVPFREVIDTLASMVRDGKTRYLGLANHPAWEISRISQYLTDMRLPELTSINADYSLLNRVIEEDVTAVASAFGLGIIAQSPLAGGVLTGKYRRTIPATSRAATEHLSATVDRYLDAESRRLVEAVVKAADGLGRTPSDVSLAWLLAQKHVASVLSGARTVAQFDQLLALDLSPLPAQVADVLSEVTA</sequence>
<organism evidence="2 3">
    <name type="scientific">Arcanobacterium phocae</name>
    <dbReference type="NCBI Taxonomy" id="131112"/>
    <lineage>
        <taxon>Bacteria</taxon>
        <taxon>Bacillati</taxon>
        <taxon>Actinomycetota</taxon>
        <taxon>Actinomycetes</taxon>
        <taxon>Actinomycetales</taxon>
        <taxon>Actinomycetaceae</taxon>
        <taxon>Arcanobacterium</taxon>
    </lineage>
</organism>
<name>A0A1H2LJB6_9ACTO</name>
<keyword evidence="3" id="KW-1185">Reference proteome</keyword>
<evidence type="ECO:0000259" key="1">
    <source>
        <dbReference type="Pfam" id="PF00248"/>
    </source>
</evidence>
<dbReference type="Proteomes" id="UP000214355">
    <property type="component" value="Chromosome I"/>
</dbReference>
<dbReference type="GO" id="GO:0005829">
    <property type="term" value="C:cytosol"/>
    <property type="evidence" value="ECO:0007669"/>
    <property type="project" value="TreeGrafter"/>
</dbReference>
<dbReference type="PANTHER" id="PTHR43364">
    <property type="entry name" value="NADH-SPECIFIC METHYLGLYOXAL REDUCTASE-RELATED"/>
    <property type="match status" value="1"/>
</dbReference>
<reference evidence="3" key="1">
    <citation type="submission" date="2016-10" db="EMBL/GenBank/DDBJ databases">
        <authorList>
            <person name="Varghese N."/>
            <person name="Submissions S."/>
        </authorList>
    </citation>
    <scope>NUCLEOTIDE SEQUENCE [LARGE SCALE GENOMIC DNA]</scope>
    <source>
        <strain evidence="3">DSM 10002</strain>
    </source>
</reference>
<evidence type="ECO:0000313" key="2">
    <source>
        <dbReference type="EMBL" id="SDU80845.1"/>
    </source>
</evidence>
<gene>
    <name evidence="2" type="ORF">SAMN04489737_1331</name>
</gene>
<dbReference type="PANTHER" id="PTHR43364:SF18">
    <property type="entry name" value="OXIDOREDUCTASE"/>
    <property type="match status" value="1"/>
</dbReference>
<dbReference type="EMBL" id="LT629804">
    <property type="protein sequence ID" value="SDU80845.1"/>
    <property type="molecule type" value="Genomic_DNA"/>
</dbReference>
<dbReference type="OrthoDB" id="9768793at2"/>